<dbReference type="InterPro" id="IPR055457">
    <property type="entry name" value="OST48_N"/>
</dbReference>
<evidence type="ECO:0000256" key="1">
    <source>
        <dbReference type="RuleBase" id="RU361142"/>
    </source>
</evidence>
<feature type="signal peptide" evidence="1">
    <location>
        <begin position="1"/>
        <end position="28"/>
    </location>
</feature>
<comment type="subunit">
    <text evidence="1">Component of the oligosaccharyltransferase (OST) complex.</text>
</comment>
<keyword evidence="1" id="KW-0732">Signal</keyword>
<dbReference type="PANTHER" id="PTHR10830">
    <property type="entry name" value="DOLICHYL-DIPHOSPHOOLIGOSACCHARIDE--PROTEIN GLYCOSYLTRANSFERASE 48 KDA SUBUNIT"/>
    <property type="match status" value="1"/>
</dbReference>
<sequence length="182" mass="20772">MTKLVRLLLFALPLLLSLTSLLPLPCNAFSADRPTDRRLLVLVDDLAIRSSHSRFFSSLQARGYDLDFRHADDPGLALRRYGQYLYDGLILFSPSVQRKYLLPSLICLQVLAIVFLRCRYANRPLSGGTAKNRPSAVDFGRQRPIEGEKGKKKKKRKRRKKRGEDTVLARALSPPSPVRRRR</sequence>
<organism evidence="4 5">
    <name type="scientific">Ensete ventricosum</name>
    <name type="common">Abyssinian banana</name>
    <name type="synonym">Musa ensete</name>
    <dbReference type="NCBI Taxonomy" id="4639"/>
    <lineage>
        <taxon>Eukaryota</taxon>
        <taxon>Viridiplantae</taxon>
        <taxon>Streptophyta</taxon>
        <taxon>Embryophyta</taxon>
        <taxon>Tracheophyta</taxon>
        <taxon>Spermatophyta</taxon>
        <taxon>Magnoliopsida</taxon>
        <taxon>Liliopsida</taxon>
        <taxon>Zingiberales</taxon>
        <taxon>Musaceae</taxon>
        <taxon>Ensete</taxon>
    </lineage>
</organism>
<comment type="caution">
    <text evidence="4">The sequence shown here is derived from an EMBL/GenBank/DDBJ whole genome shotgun (WGS) entry which is preliminary data.</text>
</comment>
<comment type="similarity">
    <text evidence="1">Belongs to the DDOST 48 kDa subunit family.</text>
</comment>
<evidence type="ECO:0000256" key="2">
    <source>
        <dbReference type="SAM" id="MobiDB-lite"/>
    </source>
</evidence>
<feature type="non-terminal residue" evidence="4">
    <location>
        <position position="182"/>
    </location>
</feature>
<accession>A0A426Z127</accession>
<reference evidence="4 5" key="1">
    <citation type="journal article" date="2014" name="Agronomy (Basel)">
        <title>A Draft Genome Sequence for Ensete ventricosum, the Drought-Tolerant Tree Against Hunger.</title>
        <authorList>
            <person name="Harrison J."/>
            <person name="Moore K.A."/>
            <person name="Paszkiewicz K."/>
            <person name="Jones T."/>
            <person name="Grant M."/>
            <person name="Ambacheew D."/>
            <person name="Muzemil S."/>
            <person name="Studholme D.J."/>
        </authorList>
    </citation>
    <scope>NUCLEOTIDE SEQUENCE [LARGE SCALE GENOMIC DNA]</scope>
</reference>
<feature type="compositionally biased region" description="Basic and acidic residues" evidence="2">
    <location>
        <begin position="140"/>
        <end position="149"/>
    </location>
</feature>
<evidence type="ECO:0000313" key="4">
    <source>
        <dbReference type="EMBL" id="RRT57663.1"/>
    </source>
</evidence>
<dbReference type="AlphaFoldDB" id="A0A426Z127"/>
<name>A0A426Z127_ENSVE</name>
<dbReference type="UniPathway" id="UPA00378"/>
<dbReference type="PANTHER" id="PTHR10830:SF0">
    <property type="entry name" value="DOLICHYL-DIPHOSPHOOLIGOSACCHARIDE--PROTEIN GLYCOSYLTRANSFERASE 48 KDA SUBUNIT"/>
    <property type="match status" value="1"/>
</dbReference>
<dbReference type="GO" id="GO:0008250">
    <property type="term" value="C:oligosaccharyltransferase complex"/>
    <property type="evidence" value="ECO:0007669"/>
    <property type="project" value="TreeGrafter"/>
</dbReference>
<evidence type="ECO:0000313" key="5">
    <source>
        <dbReference type="Proteomes" id="UP000287651"/>
    </source>
</evidence>
<protein>
    <recommendedName>
        <fullName evidence="1">Dolichyl-diphosphooligosaccharide--protein glycosyltransferase 48 kDa subunit</fullName>
        <shortName evidence="1">Oligosaccharyl transferase 48 kDa subunit</shortName>
    </recommendedName>
</protein>
<feature type="domain" description="OST48 N-terminal" evidence="3">
    <location>
        <begin position="38"/>
        <end position="97"/>
    </location>
</feature>
<dbReference type="EMBL" id="AMZH03009060">
    <property type="protein sequence ID" value="RRT57663.1"/>
    <property type="molecule type" value="Genomic_DNA"/>
</dbReference>
<dbReference type="Proteomes" id="UP000287651">
    <property type="component" value="Unassembled WGS sequence"/>
</dbReference>
<gene>
    <name evidence="4" type="ORF">B296_00036185</name>
</gene>
<comment type="pathway">
    <text evidence="1">Protein modification; protein glycosylation.</text>
</comment>
<evidence type="ECO:0000259" key="3">
    <source>
        <dbReference type="Pfam" id="PF03345"/>
    </source>
</evidence>
<feature type="chain" id="PRO_5018818274" description="Dolichyl-diphosphooligosaccharide--protein glycosyltransferase 48 kDa subunit" evidence="1">
    <location>
        <begin position="29"/>
        <end position="182"/>
    </location>
</feature>
<dbReference type="InterPro" id="IPR005013">
    <property type="entry name" value="DDOST_48_kDa_subunit"/>
</dbReference>
<keyword evidence="1" id="KW-0256">Endoplasmic reticulum</keyword>
<comment type="function">
    <text evidence="1">Subunit of the oligosaccharyl transferase (OST) complex that catalyzes the initial transfer of a defined glycan (Glc(3)Man(9)GlcNAc(2) in eukaryotes) from the lipid carrier dolichol-pyrophosphate to an asparagine residue within an Asn-X-Ser/Thr consensus motif in nascent polypeptide chains, the first step in protein N-glycosylation. N-glycosylation occurs cotranslationally and the complex associates with the Sec61 complex at the channel-forming translocon complex that mediates protein translocation across the endoplasmic reticulum (ER).</text>
</comment>
<dbReference type="GO" id="GO:0018279">
    <property type="term" value="P:protein N-linked glycosylation via asparagine"/>
    <property type="evidence" value="ECO:0007669"/>
    <property type="project" value="UniProtKB-UniRule"/>
</dbReference>
<feature type="compositionally biased region" description="Basic residues" evidence="2">
    <location>
        <begin position="150"/>
        <end position="161"/>
    </location>
</feature>
<dbReference type="Pfam" id="PF03345">
    <property type="entry name" value="OST48_N"/>
    <property type="match status" value="1"/>
</dbReference>
<feature type="region of interest" description="Disordered" evidence="2">
    <location>
        <begin position="127"/>
        <end position="182"/>
    </location>
</feature>
<proteinExistence type="inferred from homology"/>
<comment type="subcellular location">
    <subcellularLocation>
        <location evidence="1">Endoplasmic reticulum membrane</location>
        <topology evidence="1">Single-pass type I membrane protein</topology>
    </subcellularLocation>
</comment>